<protein>
    <submittedName>
        <fullName evidence="2">Uncharacterized protein</fullName>
    </submittedName>
</protein>
<feature type="region of interest" description="Disordered" evidence="1">
    <location>
        <begin position="182"/>
        <end position="256"/>
    </location>
</feature>
<evidence type="ECO:0000256" key="1">
    <source>
        <dbReference type="SAM" id="MobiDB-lite"/>
    </source>
</evidence>
<organism evidence="2 3">
    <name type="scientific">Platanthera guangdongensis</name>
    <dbReference type="NCBI Taxonomy" id="2320717"/>
    <lineage>
        <taxon>Eukaryota</taxon>
        <taxon>Viridiplantae</taxon>
        <taxon>Streptophyta</taxon>
        <taxon>Embryophyta</taxon>
        <taxon>Tracheophyta</taxon>
        <taxon>Spermatophyta</taxon>
        <taxon>Magnoliopsida</taxon>
        <taxon>Liliopsida</taxon>
        <taxon>Asparagales</taxon>
        <taxon>Orchidaceae</taxon>
        <taxon>Orchidoideae</taxon>
        <taxon>Orchideae</taxon>
        <taxon>Orchidinae</taxon>
        <taxon>Platanthera</taxon>
    </lineage>
</organism>
<feature type="region of interest" description="Disordered" evidence="1">
    <location>
        <begin position="124"/>
        <end position="143"/>
    </location>
</feature>
<sequence>MDLEMVMEIPDTPERAAFTHSVGESSSHTLRTKDKPSSSSQYLESTAGASSCQMKNSTLYDFSSHNAAPLDDDILFQQSRINGVGITHSAESSSEPMGSSAFNGDGASPEMIDLSQESAFYVRHPTGHRGPRHKERKNLSRQSEIKESIGYGKPGVHDFSDVSTVPLDGDFLFSQASIARSISGTHDTRTKHSHDSSPEPRRSGVSIGRTSPKMIDLSQRSPFPVPHPTRHRGSRHREEKHLRRQSGRNEKSGFDKIGVRALISSADFRKGRSNASSSSNDFGSSNDTELESLRCHAMVSSSHKEEVVQKRNSRTRNEQLQLRNPEYSFQQSIIQQNKLSNGCMSPFVITNASNNGQVKEDCKEIKNPTSQIASSSPVRNKVTETGNEYCKVSQSTGEADHNHINKVLNPKKNERRMLVRNGCISPSNIAKNKTVTKDKGIEEGGVPGNMPDSNSTKSTLVDVDLHPKNNGHRTVVQNGCAFSSHTAENTNEGGVISSKIPNGNSSKLAQSSNFECRGTDKMKGKRIMNEELTNSQHYWNIPTSIRSCLLPGKELTIISDMDSDPGRTGHTTGICAIESVSSHLSSSRVEISKGRSLSVAEKPEVAAVQSGENSTQVHGSLKLDSEVPQHTGKRKNSFTHSNTGECSSSTIASSSILCDRRSRRPLNSRTTRSRKSVRIDTALPPIVEIDELDCSTTEDNQELSDESIAKSIQLESDEILARQLQEQFYLESPPVGAAEVESTIERSLLQEEENLHASLRRQNHSYLGFNRDFFLQQSRAAAPPLRLPLPGDFPNPAKLQLRLHLHPVRFRKPTTAPHSSFSSSCARFRHHFRQRPDGGSFLRRPPFGTHRCCNGLEPLRDCRRGLWHQKRRRRSLLDLSPKGAPNSNLSINDPSAASGWGVERAECKSVARVSPTAFLRQFADNCDVCWGYSAADQWIVPHRCVSGKLRKAEPCGSWRMGNCGTGTPQLGEIGSSPAVREANRRGPVVGRLRDAAGSETLQIGDIARSCSGRARKRQEMGS</sequence>
<name>A0ABR2M151_9ASPA</name>
<comment type="caution">
    <text evidence="2">The sequence shown here is derived from an EMBL/GenBank/DDBJ whole genome shotgun (WGS) entry which is preliminary data.</text>
</comment>
<feature type="region of interest" description="Disordered" evidence="1">
    <location>
        <begin position="604"/>
        <end position="649"/>
    </location>
</feature>
<evidence type="ECO:0000313" key="2">
    <source>
        <dbReference type="EMBL" id="KAK8956192.1"/>
    </source>
</evidence>
<dbReference type="Proteomes" id="UP001412067">
    <property type="component" value="Unassembled WGS sequence"/>
</dbReference>
<feature type="compositionally biased region" description="Basic and acidic residues" evidence="1">
    <location>
        <begin position="186"/>
        <end position="202"/>
    </location>
</feature>
<feature type="compositionally biased region" description="Polar residues" evidence="1">
    <location>
        <begin position="37"/>
        <end position="51"/>
    </location>
</feature>
<feature type="compositionally biased region" description="Basic residues" evidence="1">
    <location>
        <begin position="125"/>
        <end position="136"/>
    </location>
</feature>
<feature type="region of interest" description="Disordered" evidence="1">
    <location>
        <begin position="1"/>
        <end position="51"/>
    </location>
</feature>
<reference evidence="2 3" key="1">
    <citation type="journal article" date="2022" name="Nat. Plants">
        <title>Genomes of leafy and leafless Platanthera orchids illuminate the evolution of mycoheterotrophy.</title>
        <authorList>
            <person name="Li M.H."/>
            <person name="Liu K.W."/>
            <person name="Li Z."/>
            <person name="Lu H.C."/>
            <person name="Ye Q.L."/>
            <person name="Zhang D."/>
            <person name="Wang J.Y."/>
            <person name="Li Y.F."/>
            <person name="Zhong Z.M."/>
            <person name="Liu X."/>
            <person name="Yu X."/>
            <person name="Liu D.K."/>
            <person name="Tu X.D."/>
            <person name="Liu B."/>
            <person name="Hao Y."/>
            <person name="Liao X.Y."/>
            <person name="Jiang Y.T."/>
            <person name="Sun W.H."/>
            <person name="Chen J."/>
            <person name="Chen Y.Q."/>
            <person name="Ai Y."/>
            <person name="Zhai J.W."/>
            <person name="Wu S.S."/>
            <person name="Zhou Z."/>
            <person name="Hsiao Y.Y."/>
            <person name="Wu W.L."/>
            <person name="Chen Y.Y."/>
            <person name="Lin Y.F."/>
            <person name="Hsu J.L."/>
            <person name="Li C.Y."/>
            <person name="Wang Z.W."/>
            <person name="Zhao X."/>
            <person name="Zhong W.Y."/>
            <person name="Ma X.K."/>
            <person name="Ma L."/>
            <person name="Huang J."/>
            <person name="Chen G.Z."/>
            <person name="Huang M.Z."/>
            <person name="Huang L."/>
            <person name="Peng D.H."/>
            <person name="Luo Y.B."/>
            <person name="Zou S.Q."/>
            <person name="Chen S.P."/>
            <person name="Lan S."/>
            <person name="Tsai W.C."/>
            <person name="Van de Peer Y."/>
            <person name="Liu Z.J."/>
        </authorList>
    </citation>
    <scope>NUCLEOTIDE SEQUENCE [LARGE SCALE GENOMIC DNA]</scope>
    <source>
        <strain evidence="2">Lor288</strain>
    </source>
</reference>
<dbReference type="EMBL" id="JBBWWR010000013">
    <property type="protein sequence ID" value="KAK8956192.1"/>
    <property type="molecule type" value="Genomic_DNA"/>
</dbReference>
<proteinExistence type="predicted"/>
<feature type="region of interest" description="Disordered" evidence="1">
    <location>
        <begin position="88"/>
        <end position="110"/>
    </location>
</feature>
<keyword evidence="3" id="KW-1185">Reference proteome</keyword>
<accession>A0ABR2M151</accession>
<feature type="compositionally biased region" description="Basic and acidic residues" evidence="1">
    <location>
        <begin position="236"/>
        <end position="256"/>
    </location>
</feature>
<feature type="compositionally biased region" description="Low complexity" evidence="1">
    <location>
        <begin position="89"/>
        <end position="101"/>
    </location>
</feature>
<gene>
    <name evidence="2" type="ORF">KSP40_PGU014502</name>
</gene>
<evidence type="ECO:0000313" key="3">
    <source>
        <dbReference type="Proteomes" id="UP001412067"/>
    </source>
</evidence>